<evidence type="ECO:0000313" key="3">
    <source>
        <dbReference type="Proteomes" id="UP000070168"/>
    </source>
</evidence>
<dbReference type="AlphaFoldDB" id="A0A135LN35"/>
<accession>A0A135LN35</accession>
<sequence>MSFNVKDGRVSDSRSLTPIRNIAPVKEKDLPDPNRANPRLLINRSLIYERRLPGDAYITAHVQRLQHGYYSNHAVSDKDAEHVDFLAIAFTFHSPHTITHRIKSATISVSVRGNRDLSTSKSYPYGCPPGSPRFLMHAPHLLYGTVSPETMEWTFSLAGSLGISELPISANVIPSGSINSRYKRYEMMRIQGSARTLKSPAGREFDVEAGKIVWSMEENNVQRSGLPREFTFVMLIQKPAANSKISLSIDVDPVIDAIIGSYPSLMLKLAEYQPLPRRGINFQQEIGQRFEPADPVRGFNFAELESMFDEYIAMPGRKFSRQIQLPPETGIPDDHFQTTYPGQYGSLNPIPYQQLQTRDLTLQNDLLQTTIQNLWTTQPRGEESQFRPQQVSPQTQDQNRTQDHSSSQPAPTTPSIPRTTAITIPLNLHLLLDPTIAHLTTLTRTSPGPSPLYPHRTPSLRRTQAREFPTRVASGASNNIPTCPFPSPTASMITHTGVRSRRGGTLSEIYERDDSGGEEVYQTLRRPPRRVTRRYSVSASSGARRVRAGPLRLMSLDSNVNYDYGGKETQQWYEGVPQALTYMALVDQGVFYHLCTMMPYQRTSRFQADFDQHGDMRTSRIPLDPPMVIWTNGLLWFPVYKAFYVLCGSWNPASCRPLKLVGVVGNGFKQVVFLLVYLMNKAASISLAIPNAHLAELNKDQGSLT</sequence>
<evidence type="ECO:0000313" key="2">
    <source>
        <dbReference type="EMBL" id="KXG50353.1"/>
    </source>
</evidence>
<dbReference type="GeneID" id="63709858"/>
<dbReference type="OrthoDB" id="4497018at2759"/>
<comment type="caution">
    <text evidence="2">The sequence shown here is derived from an EMBL/GenBank/DDBJ whole genome shotgun (WGS) entry which is preliminary data.</text>
</comment>
<dbReference type="RefSeq" id="XP_040648889.1">
    <property type="nucleotide sequence ID" value="XM_040794558.1"/>
</dbReference>
<dbReference type="EMBL" id="LHQR01000047">
    <property type="protein sequence ID" value="KXG50353.1"/>
    <property type="molecule type" value="Genomic_DNA"/>
</dbReference>
<keyword evidence="3" id="KW-1185">Reference proteome</keyword>
<dbReference type="Proteomes" id="UP000070168">
    <property type="component" value="Unassembled WGS sequence"/>
</dbReference>
<organism evidence="2 3">
    <name type="scientific">Penicillium patulum</name>
    <name type="common">Penicillium griseofulvum</name>
    <dbReference type="NCBI Taxonomy" id="5078"/>
    <lineage>
        <taxon>Eukaryota</taxon>
        <taxon>Fungi</taxon>
        <taxon>Dikarya</taxon>
        <taxon>Ascomycota</taxon>
        <taxon>Pezizomycotina</taxon>
        <taxon>Eurotiomycetes</taxon>
        <taxon>Eurotiomycetidae</taxon>
        <taxon>Eurotiales</taxon>
        <taxon>Aspergillaceae</taxon>
        <taxon>Penicillium</taxon>
    </lineage>
</organism>
<feature type="region of interest" description="Disordered" evidence="1">
    <location>
        <begin position="324"/>
        <end position="343"/>
    </location>
</feature>
<reference evidence="2 3" key="1">
    <citation type="journal article" date="2016" name="BMC Genomics">
        <title>Genome sequencing and secondary metabolism of the postharvest pathogen Penicillium griseofulvum.</title>
        <authorList>
            <person name="Banani H."/>
            <person name="Marcet-Houben M."/>
            <person name="Ballester A.R."/>
            <person name="Abbruscato P."/>
            <person name="Gonzalez-Candelas L."/>
            <person name="Gabaldon T."/>
            <person name="Spadaro D."/>
        </authorList>
    </citation>
    <scope>NUCLEOTIDE SEQUENCE [LARGE SCALE GENOMIC DNA]</scope>
    <source>
        <strain evidence="2 3">PG3</strain>
    </source>
</reference>
<feature type="region of interest" description="Disordered" evidence="1">
    <location>
        <begin position="377"/>
        <end position="418"/>
    </location>
</feature>
<gene>
    <name evidence="2" type="ORF">PGRI_068440</name>
</gene>
<name>A0A135LN35_PENPA</name>
<feature type="compositionally biased region" description="Polar residues" evidence="1">
    <location>
        <begin position="386"/>
        <end position="418"/>
    </location>
</feature>
<proteinExistence type="predicted"/>
<dbReference type="OMA" id="HSPHTIT"/>
<evidence type="ECO:0000256" key="1">
    <source>
        <dbReference type="SAM" id="MobiDB-lite"/>
    </source>
</evidence>
<feature type="region of interest" description="Disordered" evidence="1">
    <location>
        <begin position="474"/>
        <end position="502"/>
    </location>
</feature>
<protein>
    <submittedName>
        <fullName evidence="2">Uncharacterized protein</fullName>
    </submittedName>
</protein>